<dbReference type="Proteomes" id="UP000036367">
    <property type="component" value="Unassembled WGS sequence"/>
</dbReference>
<evidence type="ECO:0000313" key="1">
    <source>
        <dbReference type="EMBL" id="KLU03653.1"/>
    </source>
</evidence>
<evidence type="ECO:0000313" key="2">
    <source>
        <dbReference type="Proteomes" id="UP000036367"/>
    </source>
</evidence>
<comment type="caution">
    <text evidence="1">The sequence shown here is derived from an EMBL/GenBank/DDBJ whole genome shotgun (WGS) entry which is preliminary data.</text>
</comment>
<reference evidence="1" key="1">
    <citation type="submission" date="2015-05" db="EMBL/GenBank/DDBJ databases">
        <title>Permanent draft genome of Rhodopirellula islandicus K833.</title>
        <authorList>
            <person name="Kizina J."/>
            <person name="Richter M."/>
            <person name="Glockner F.O."/>
            <person name="Harder J."/>
        </authorList>
    </citation>
    <scope>NUCLEOTIDE SEQUENCE [LARGE SCALE GENOMIC DNA]</scope>
    <source>
        <strain evidence="1">K833</strain>
    </source>
</reference>
<dbReference type="AlphaFoldDB" id="A0A0J1BAU5"/>
<accession>A0A0J1BAU5</accession>
<proteinExistence type="predicted"/>
<name>A0A0J1BAU5_RHOIS</name>
<keyword evidence="2" id="KW-1185">Reference proteome</keyword>
<sequence>MRFVHQRGAKTSRYEIPIDCRSADQPRWQSDFSRQSGCPIVSAWLDV</sequence>
<organism evidence="1 2">
    <name type="scientific">Rhodopirellula islandica</name>
    <dbReference type="NCBI Taxonomy" id="595434"/>
    <lineage>
        <taxon>Bacteria</taxon>
        <taxon>Pseudomonadati</taxon>
        <taxon>Planctomycetota</taxon>
        <taxon>Planctomycetia</taxon>
        <taxon>Pirellulales</taxon>
        <taxon>Pirellulaceae</taxon>
        <taxon>Rhodopirellula</taxon>
    </lineage>
</organism>
<gene>
    <name evidence="1" type="ORF">RISK_004060</name>
</gene>
<dbReference type="STRING" id="595434.RISK_004060"/>
<protein>
    <submittedName>
        <fullName evidence="1">Uncharacterized protein</fullName>
    </submittedName>
</protein>
<dbReference type="EMBL" id="LECT01000031">
    <property type="protein sequence ID" value="KLU03653.1"/>
    <property type="molecule type" value="Genomic_DNA"/>
</dbReference>
<dbReference type="PATRIC" id="fig|595434.4.peg.3846"/>